<evidence type="ECO:0000259" key="4">
    <source>
        <dbReference type="PROSITE" id="PS01124"/>
    </source>
</evidence>
<dbReference type="GO" id="GO:0003700">
    <property type="term" value="F:DNA-binding transcription factor activity"/>
    <property type="evidence" value="ECO:0007669"/>
    <property type="project" value="InterPro"/>
</dbReference>
<dbReference type="STRING" id="1855383.SAMN05216548_109119"/>
<dbReference type="OrthoDB" id="9802263at2"/>
<dbReference type="GO" id="GO:0043565">
    <property type="term" value="F:sequence-specific DNA binding"/>
    <property type="evidence" value="ECO:0007669"/>
    <property type="project" value="InterPro"/>
</dbReference>
<dbReference type="InterPro" id="IPR009594">
    <property type="entry name" value="Tscrpt_reg_HTH_AraC_N"/>
</dbReference>
<reference evidence="5 6" key="1">
    <citation type="submission" date="2016-10" db="EMBL/GenBank/DDBJ databases">
        <authorList>
            <person name="de Groot N.N."/>
        </authorList>
    </citation>
    <scope>NUCLEOTIDE SEQUENCE [LARGE SCALE GENOMIC DNA]</scope>
    <source>
        <strain evidence="5 6">A52C2</strain>
    </source>
</reference>
<keyword evidence="6" id="KW-1185">Reference proteome</keyword>
<dbReference type="InterPro" id="IPR018062">
    <property type="entry name" value="HTH_AraC-typ_CS"/>
</dbReference>
<gene>
    <name evidence="5" type="ORF">SAMN05216548_109119</name>
</gene>
<dbReference type="EMBL" id="FOFG01000009">
    <property type="protein sequence ID" value="SEQ95507.1"/>
    <property type="molecule type" value="Genomic_DNA"/>
</dbReference>
<feature type="domain" description="HTH araC/xylS-type" evidence="4">
    <location>
        <begin position="228"/>
        <end position="326"/>
    </location>
</feature>
<dbReference type="PANTHER" id="PTHR43436:SF1">
    <property type="entry name" value="TRANSCRIPTIONAL REGULATORY PROTEIN"/>
    <property type="match status" value="1"/>
</dbReference>
<dbReference type="Pfam" id="PF12833">
    <property type="entry name" value="HTH_18"/>
    <property type="match status" value="1"/>
</dbReference>
<dbReference type="Gene3D" id="1.10.10.60">
    <property type="entry name" value="Homeodomain-like"/>
    <property type="match status" value="2"/>
</dbReference>
<dbReference type="InterPro" id="IPR009057">
    <property type="entry name" value="Homeodomain-like_sf"/>
</dbReference>
<dbReference type="PROSITE" id="PS00041">
    <property type="entry name" value="HTH_ARAC_FAMILY_1"/>
    <property type="match status" value="1"/>
</dbReference>
<dbReference type="PANTHER" id="PTHR43436">
    <property type="entry name" value="ARAC-FAMILY TRANSCRIPTIONAL REGULATOR"/>
    <property type="match status" value="1"/>
</dbReference>
<dbReference type="PROSITE" id="PS01124">
    <property type="entry name" value="HTH_ARAC_FAMILY_2"/>
    <property type="match status" value="1"/>
</dbReference>
<evidence type="ECO:0000313" key="6">
    <source>
        <dbReference type="Proteomes" id="UP000199647"/>
    </source>
</evidence>
<organism evidence="5 6">
    <name type="scientific">Faunimonas pinastri</name>
    <dbReference type="NCBI Taxonomy" id="1855383"/>
    <lineage>
        <taxon>Bacteria</taxon>
        <taxon>Pseudomonadati</taxon>
        <taxon>Pseudomonadota</taxon>
        <taxon>Alphaproteobacteria</taxon>
        <taxon>Hyphomicrobiales</taxon>
        <taxon>Afifellaceae</taxon>
        <taxon>Faunimonas</taxon>
    </lineage>
</organism>
<keyword evidence="1" id="KW-0805">Transcription regulation</keyword>
<evidence type="ECO:0000256" key="3">
    <source>
        <dbReference type="ARBA" id="ARBA00023163"/>
    </source>
</evidence>
<sequence length="335" mass="36720">MSNASLPSKPARREFHPSVREAPMARAPQPFAAGEAVSPLLDGMRAIVERKIPAGERLQTSIPFLALLRVEEATKLEATFLQPSLCVVVQGRKKIFFGSEPVVYGPGDYVVSTLEMTTGAQVLSATRTAPYLGVRIAVSATEIASILVESKLDLPLLHQARSGAFVGTADHDLLEAVTRLLRLIDKPNDAAFLAGSVKREIIYRLLAGENGPRLYRSLVQDQQFLGVARAVEFLKQNFVHGADVETMARSVEMSVSSLRHKFKAVTGESILQYQKRLRLEAARRLLLSGTVDVATSAYRVGYESQSQFSREYTRLFGAPPVKDLRNSRSPGAVQD</sequence>
<accession>A0A1H9K990</accession>
<dbReference type="SMART" id="SM00342">
    <property type="entry name" value="HTH_ARAC"/>
    <property type="match status" value="1"/>
</dbReference>
<evidence type="ECO:0000256" key="1">
    <source>
        <dbReference type="ARBA" id="ARBA00023015"/>
    </source>
</evidence>
<dbReference type="Proteomes" id="UP000199647">
    <property type="component" value="Unassembled WGS sequence"/>
</dbReference>
<protein>
    <submittedName>
        <fullName evidence="5">AraC-type DNA-binding protein</fullName>
    </submittedName>
</protein>
<dbReference type="SUPFAM" id="SSF46689">
    <property type="entry name" value="Homeodomain-like"/>
    <property type="match status" value="2"/>
</dbReference>
<evidence type="ECO:0000313" key="5">
    <source>
        <dbReference type="EMBL" id="SEQ95507.1"/>
    </source>
</evidence>
<keyword evidence="3" id="KW-0804">Transcription</keyword>
<dbReference type="Pfam" id="PF06719">
    <property type="entry name" value="AraC_N"/>
    <property type="match status" value="1"/>
</dbReference>
<name>A0A1H9K990_9HYPH</name>
<evidence type="ECO:0000256" key="2">
    <source>
        <dbReference type="ARBA" id="ARBA00023125"/>
    </source>
</evidence>
<keyword evidence="2 5" id="KW-0238">DNA-binding</keyword>
<dbReference type="AlphaFoldDB" id="A0A1H9K990"/>
<proteinExistence type="predicted"/>
<dbReference type="InterPro" id="IPR018060">
    <property type="entry name" value="HTH_AraC"/>
</dbReference>